<reference evidence="3" key="1">
    <citation type="journal article" date="2016" name="Nature">
        <title>Genome evolution in the allotetraploid frog Xenopus laevis.</title>
        <authorList>
            <person name="Session A.M."/>
            <person name="Uno Y."/>
            <person name="Kwon T."/>
            <person name="Chapman J.A."/>
            <person name="Toyoda A."/>
            <person name="Takahashi S."/>
            <person name="Fukui A."/>
            <person name="Hikosaka A."/>
            <person name="Suzuki A."/>
            <person name="Kondo M."/>
            <person name="van Heeringen S.J."/>
            <person name="Quigley I."/>
            <person name="Heinz S."/>
            <person name="Ogino H."/>
            <person name="Ochi H."/>
            <person name="Hellsten U."/>
            <person name="Lyons J.B."/>
            <person name="Simakov O."/>
            <person name="Putnam N."/>
            <person name="Stites J."/>
            <person name="Kuroki Y."/>
            <person name="Tanaka T."/>
            <person name="Michiue T."/>
            <person name="Watanabe M."/>
            <person name="Bogdanovic O."/>
            <person name="Lister R."/>
            <person name="Georgiou G."/>
            <person name="Paranjpe S.S."/>
            <person name="van Kruijsbergen I."/>
            <person name="Shu S."/>
            <person name="Carlson J."/>
            <person name="Kinoshita T."/>
            <person name="Ohta Y."/>
            <person name="Mawaribuchi S."/>
            <person name="Jenkins J."/>
            <person name="Grimwood J."/>
            <person name="Schmutz J."/>
            <person name="Mitros T."/>
            <person name="Mozaffari S.V."/>
            <person name="Suzuki Y."/>
            <person name="Haramoto Y."/>
            <person name="Yamamoto T.S."/>
            <person name="Takagi C."/>
            <person name="Heald R."/>
            <person name="Miller K."/>
            <person name="Haudenschild C."/>
            <person name="Kitzman J."/>
            <person name="Nakayama T."/>
            <person name="Izutsu Y."/>
            <person name="Robert J."/>
            <person name="Fortriede J."/>
            <person name="Burns K."/>
            <person name="Lotay V."/>
            <person name="Karimi K."/>
            <person name="Yasuoka Y."/>
            <person name="Dichmann D.S."/>
            <person name="Flajnik M.F."/>
            <person name="Houston D.W."/>
            <person name="Shendure J."/>
            <person name="DuPasquier L."/>
            <person name="Vize P.D."/>
            <person name="Zorn A.M."/>
            <person name="Ito M."/>
            <person name="Marcotte E.M."/>
            <person name="Wallingford J.B."/>
            <person name="Ito Y."/>
            <person name="Asashima M."/>
            <person name="Ueno N."/>
            <person name="Matsuda Y."/>
            <person name="Veenstra G.J."/>
            <person name="Fujiyama A."/>
            <person name="Harland R.M."/>
            <person name="Taira M."/>
            <person name="Rokhsar D.S."/>
        </authorList>
    </citation>
    <scope>NUCLEOTIDE SEQUENCE [LARGE SCALE GENOMIC DNA]</scope>
    <source>
        <strain evidence="3">J</strain>
    </source>
</reference>
<feature type="compositionally biased region" description="Polar residues" evidence="1">
    <location>
        <begin position="47"/>
        <end position="56"/>
    </location>
</feature>
<evidence type="ECO:0000256" key="1">
    <source>
        <dbReference type="SAM" id="MobiDB-lite"/>
    </source>
</evidence>
<proteinExistence type="predicted"/>
<accession>A0A974H104</accession>
<evidence type="ECO:0000313" key="2">
    <source>
        <dbReference type="EMBL" id="OCT60859.1"/>
    </source>
</evidence>
<sequence length="99" mass="10996">MACRLNLCITCSSYLPLVQTHTALSRCSDSQSTAPPHTPRCRHSYPSDRQSQPCSSNAPFKLQYPWLCNVPTRGPVFIIDQAQPLDGHLDKCAAHASYH</sequence>
<feature type="region of interest" description="Disordered" evidence="1">
    <location>
        <begin position="27"/>
        <end position="56"/>
    </location>
</feature>
<evidence type="ECO:0000313" key="3">
    <source>
        <dbReference type="Proteomes" id="UP000694892"/>
    </source>
</evidence>
<protein>
    <submittedName>
        <fullName evidence="2">Uncharacterized protein</fullName>
    </submittedName>
</protein>
<dbReference type="EMBL" id="CM004483">
    <property type="protein sequence ID" value="OCT60859.1"/>
    <property type="molecule type" value="Genomic_DNA"/>
</dbReference>
<dbReference type="Proteomes" id="UP000694892">
    <property type="component" value="Chromosome 9_10S"/>
</dbReference>
<organism evidence="2 3">
    <name type="scientific">Xenopus laevis</name>
    <name type="common">African clawed frog</name>
    <dbReference type="NCBI Taxonomy" id="8355"/>
    <lineage>
        <taxon>Eukaryota</taxon>
        <taxon>Metazoa</taxon>
        <taxon>Chordata</taxon>
        <taxon>Craniata</taxon>
        <taxon>Vertebrata</taxon>
        <taxon>Euteleostomi</taxon>
        <taxon>Amphibia</taxon>
        <taxon>Batrachia</taxon>
        <taxon>Anura</taxon>
        <taxon>Pipoidea</taxon>
        <taxon>Pipidae</taxon>
        <taxon>Xenopodinae</taxon>
        <taxon>Xenopus</taxon>
        <taxon>Xenopus</taxon>
    </lineage>
</organism>
<name>A0A974H104_XENLA</name>
<gene>
    <name evidence="2" type="ORF">XELAEV_18046881mg</name>
</gene>
<dbReference type="AlphaFoldDB" id="A0A974H104"/>